<sequence length="319" mass="34950">MESRFNRHSDRLAERHGERVWRIGLDAGFSCPHREGGRGAGGCAFCAPDAGLAAYQHDGRRLVEDLDEQIARGLGFLRNRYGARLFFLYFQAYSCTNLPVAQLAQVYDNAVALFGARAPGTLRGMVVSTRPDCLDRAKAELLSSYTARGMEVWLELGLQSSNDSSLARINRGHGAQAFVDAARVSRGLGLKRACHLILGLPGESKADMLRSAEFAAAQGMEGLKFHDLRLVKGSALARNLPAGEYAPLHPSRLPGLLAEILERLPWEVEILRLSADFPKGHCLDIFPPIEKNQLYTAVERMLAARNSRQGGGIAQRAAR</sequence>
<dbReference type="InterPro" id="IPR006638">
    <property type="entry name" value="Elp3/MiaA/NifB-like_rSAM"/>
</dbReference>
<dbReference type="Gene3D" id="3.30.750.200">
    <property type="match status" value="1"/>
</dbReference>
<dbReference type="GO" id="GO:0003824">
    <property type="term" value="F:catalytic activity"/>
    <property type="evidence" value="ECO:0007669"/>
    <property type="project" value="InterPro"/>
</dbReference>
<keyword evidence="4" id="KW-0479">Metal-binding</keyword>
<evidence type="ECO:0000256" key="3">
    <source>
        <dbReference type="ARBA" id="ARBA00022691"/>
    </source>
</evidence>
<dbReference type="PROSITE" id="PS51918">
    <property type="entry name" value="RADICAL_SAM"/>
    <property type="match status" value="1"/>
</dbReference>
<dbReference type="InterPro" id="IPR005911">
    <property type="entry name" value="YhcC-like"/>
</dbReference>
<dbReference type="NCBIfam" id="TIGR01212">
    <property type="entry name" value="TIGR01212 family radical SAM protein"/>
    <property type="match status" value="1"/>
</dbReference>
<evidence type="ECO:0000256" key="5">
    <source>
        <dbReference type="ARBA" id="ARBA00023004"/>
    </source>
</evidence>
<dbReference type="EMBL" id="VSSQ01000038">
    <property type="protein sequence ID" value="MPL67763.1"/>
    <property type="molecule type" value="Genomic_DNA"/>
</dbReference>
<dbReference type="SFLD" id="SFLDG01091">
    <property type="entry name" value="uncharacterized_CHP01210-like"/>
    <property type="match status" value="1"/>
</dbReference>
<evidence type="ECO:0000256" key="4">
    <source>
        <dbReference type="ARBA" id="ARBA00022723"/>
    </source>
</evidence>
<comment type="cofactor">
    <cofactor evidence="1">
        <name>[4Fe-4S] cluster</name>
        <dbReference type="ChEBI" id="CHEBI:49883"/>
    </cofactor>
</comment>
<evidence type="ECO:0000256" key="6">
    <source>
        <dbReference type="ARBA" id="ARBA00023014"/>
    </source>
</evidence>
<proteinExistence type="predicted"/>
<dbReference type="InterPro" id="IPR032432">
    <property type="entry name" value="Radical_SAM_C"/>
</dbReference>
<keyword evidence="6" id="KW-0411">Iron-sulfur</keyword>
<evidence type="ECO:0000256" key="1">
    <source>
        <dbReference type="ARBA" id="ARBA00001966"/>
    </source>
</evidence>
<evidence type="ECO:0000313" key="8">
    <source>
        <dbReference type="EMBL" id="MPL67763.1"/>
    </source>
</evidence>
<evidence type="ECO:0000259" key="7">
    <source>
        <dbReference type="PROSITE" id="PS51918"/>
    </source>
</evidence>
<protein>
    <recommendedName>
        <fullName evidence="7">Radical SAM core domain-containing protein</fullName>
    </recommendedName>
</protein>
<keyword evidence="5" id="KW-0408">Iron</keyword>
<dbReference type="InterPro" id="IPR039661">
    <property type="entry name" value="ELP3"/>
</dbReference>
<gene>
    <name evidence="8" type="ORF">SDC9_13461</name>
</gene>
<keyword evidence="3" id="KW-0949">S-adenosyl-L-methionine</keyword>
<dbReference type="AlphaFoldDB" id="A0A644TLF2"/>
<dbReference type="InterPro" id="IPR007197">
    <property type="entry name" value="rSAM"/>
</dbReference>
<dbReference type="PANTHER" id="PTHR11135:SF1">
    <property type="entry name" value="PROTEIN YHCC"/>
    <property type="match status" value="1"/>
</dbReference>
<dbReference type="Pfam" id="PF16199">
    <property type="entry name" value="Radical_SAM_C"/>
    <property type="match status" value="1"/>
</dbReference>
<feature type="domain" description="Radical SAM core" evidence="7">
    <location>
        <begin position="15"/>
        <end position="288"/>
    </location>
</feature>
<dbReference type="SUPFAM" id="SSF102114">
    <property type="entry name" value="Radical SAM enzymes"/>
    <property type="match status" value="1"/>
</dbReference>
<dbReference type="SMART" id="SM00729">
    <property type="entry name" value="Elp3"/>
    <property type="match status" value="1"/>
</dbReference>
<dbReference type="PANTHER" id="PTHR11135">
    <property type="entry name" value="HISTONE ACETYLTRANSFERASE-RELATED"/>
    <property type="match status" value="1"/>
</dbReference>
<comment type="caution">
    <text evidence="8">The sequence shown here is derived from an EMBL/GenBank/DDBJ whole genome shotgun (WGS) entry which is preliminary data.</text>
</comment>
<dbReference type="SFLD" id="SFLDS00029">
    <property type="entry name" value="Radical_SAM"/>
    <property type="match status" value="1"/>
</dbReference>
<keyword evidence="2" id="KW-0004">4Fe-4S</keyword>
<dbReference type="GO" id="GO:0046872">
    <property type="term" value="F:metal ion binding"/>
    <property type="evidence" value="ECO:0007669"/>
    <property type="project" value="UniProtKB-KW"/>
</dbReference>
<reference evidence="8" key="1">
    <citation type="submission" date="2019-08" db="EMBL/GenBank/DDBJ databases">
        <authorList>
            <person name="Kucharzyk K."/>
            <person name="Murdoch R.W."/>
            <person name="Higgins S."/>
            <person name="Loffler F."/>
        </authorList>
    </citation>
    <scope>NUCLEOTIDE SEQUENCE</scope>
</reference>
<name>A0A644TLF2_9ZZZZ</name>
<evidence type="ECO:0000256" key="2">
    <source>
        <dbReference type="ARBA" id="ARBA00022485"/>
    </source>
</evidence>
<organism evidence="8">
    <name type="scientific">bioreactor metagenome</name>
    <dbReference type="NCBI Taxonomy" id="1076179"/>
    <lineage>
        <taxon>unclassified sequences</taxon>
        <taxon>metagenomes</taxon>
        <taxon>ecological metagenomes</taxon>
    </lineage>
</organism>
<dbReference type="SFLD" id="SFLDG01086">
    <property type="entry name" value="elongater_protein-like"/>
    <property type="match status" value="1"/>
</dbReference>
<dbReference type="Pfam" id="PF04055">
    <property type="entry name" value="Radical_SAM"/>
    <property type="match status" value="1"/>
</dbReference>
<accession>A0A644TLF2</accession>
<dbReference type="InterPro" id="IPR058240">
    <property type="entry name" value="rSAM_sf"/>
</dbReference>
<dbReference type="GO" id="GO:0051539">
    <property type="term" value="F:4 iron, 4 sulfur cluster binding"/>
    <property type="evidence" value="ECO:0007669"/>
    <property type="project" value="UniProtKB-KW"/>
</dbReference>